<feature type="transmembrane region" description="Helical" evidence="1">
    <location>
        <begin position="101"/>
        <end position="121"/>
    </location>
</feature>
<reference evidence="2 3" key="1">
    <citation type="journal article" date="2018" name="Sci. Adv.">
        <title>Multi-heme cytochromes provide a pathway for survival in energy-limited environments.</title>
        <authorList>
            <person name="Deng X."/>
            <person name="Dohmae N."/>
            <person name="Nealson K.H."/>
            <person name="Hashimoto K."/>
            <person name="Okamoto A."/>
        </authorList>
    </citation>
    <scope>NUCLEOTIDE SEQUENCE [LARGE SCALE GENOMIC DNA]</scope>
    <source>
        <strain evidence="2 3">IS5</strain>
    </source>
</reference>
<feature type="transmembrane region" description="Helical" evidence="1">
    <location>
        <begin position="226"/>
        <end position="246"/>
    </location>
</feature>
<feature type="transmembrane region" description="Helical" evidence="1">
    <location>
        <begin position="324"/>
        <end position="345"/>
    </location>
</feature>
<keyword evidence="1" id="KW-0472">Membrane</keyword>
<keyword evidence="3" id="KW-1185">Reference proteome</keyword>
<sequence>MDPTLLVPIPDPIQVPWGWFQGLLSLTFVVHILLVNIALGGALAALSATWCKHECTEPVGKDISVKLPTIIALAVNFGVAPLLFLQTLYGHLFYVSDILMGWWWLVVPFLIIVAYYAAYLFDFQFDGLGSLRGLVIGFCALILLLVGFLFSNNISLLGNPVQWPQYFTAEGGTFLNFGDPTLIPRYLHFVLASLAVGGLVTALHWQRPSKQAEPLAEWYVDQGMKWFFRGTVAQLVVGPWFLLGFGHDVILQFMGHSGLATALFLASLMGALMCLHAGFFKQPRQGAFYLVCTVATMTGVREFARIGTMDPYFKATSLEVTGQYSPMIMFVVALVVGLGLMAYILKLAAKARKEG</sequence>
<feature type="transmembrane region" description="Helical" evidence="1">
    <location>
        <begin position="287"/>
        <end position="304"/>
    </location>
</feature>
<feature type="transmembrane region" description="Helical" evidence="1">
    <location>
        <begin position="20"/>
        <end position="46"/>
    </location>
</feature>
<dbReference type="AlphaFoldDB" id="A0A2Z6B034"/>
<evidence type="ECO:0000256" key="1">
    <source>
        <dbReference type="SAM" id="Phobius"/>
    </source>
</evidence>
<feature type="transmembrane region" description="Helical" evidence="1">
    <location>
        <begin position="133"/>
        <end position="151"/>
    </location>
</feature>
<name>A0A2Z6B034_9BACT</name>
<dbReference type="EMBL" id="AP017378">
    <property type="protein sequence ID" value="BBD08869.1"/>
    <property type="molecule type" value="Genomic_DNA"/>
</dbReference>
<dbReference type="KEGG" id="dfl:DFE_2143"/>
<protein>
    <submittedName>
        <fullName evidence="2">Uncharacterized protein</fullName>
    </submittedName>
</protein>
<dbReference type="RefSeq" id="WP_126379332.1">
    <property type="nucleotide sequence ID" value="NZ_AP017378.1"/>
</dbReference>
<feature type="transmembrane region" description="Helical" evidence="1">
    <location>
        <begin position="258"/>
        <end position="280"/>
    </location>
</feature>
<organism evidence="2 3">
    <name type="scientific">Desulfovibrio ferrophilus</name>
    <dbReference type="NCBI Taxonomy" id="241368"/>
    <lineage>
        <taxon>Bacteria</taxon>
        <taxon>Pseudomonadati</taxon>
        <taxon>Thermodesulfobacteriota</taxon>
        <taxon>Desulfovibrionia</taxon>
        <taxon>Desulfovibrionales</taxon>
        <taxon>Desulfovibrionaceae</taxon>
        <taxon>Desulfovibrio</taxon>
    </lineage>
</organism>
<dbReference type="Proteomes" id="UP000269883">
    <property type="component" value="Chromosome"/>
</dbReference>
<feature type="transmembrane region" description="Helical" evidence="1">
    <location>
        <begin position="186"/>
        <end position="205"/>
    </location>
</feature>
<gene>
    <name evidence="2" type="ORF">DFE_2143</name>
</gene>
<dbReference type="OrthoDB" id="9810382at2"/>
<proteinExistence type="predicted"/>
<accession>A0A2Z6B034</accession>
<keyword evidence="1" id="KW-0812">Transmembrane</keyword>
<keyword evidence="1" id="KW-1133">Transmembrane helix</keyword>
<feature type="transmembrane region" description="Helical" evidence="1">
    <location>
        <begin position="67"/>
        <end position="89"/>
    </location>
</feature>
<evidence type="ECO:0000313" key="2">
    <source>
        <dbReference type="EMBL" id="BBD08869.1"/>
    </source>
</evidence>
<evidence type="ECO:0000313" key="3">
    <source>
        <dbReference type="Proteomes" id="UP000269883"/>
    </source>
</evidence>